<comment type="subcellular location">
    <subcellularLocation>
        <location evidence="2">Periplasm</location>
    </subcellularLocation>
</comment>
<feature type="domain" description="PDZ" evidence="16">
    <location>
        <begin position="261"/>
        <end position="352"/>
    </location>
</feature>
<keyword evidence="9" id="KW-0574">Periplasm</keyword>
<dbReference type="GO" id="GO:0006508">
    <property type="term" value="P:proteolysis"/>
    <property type="evidence" value="ECO:0007669"/>
    <property type="project" value="UniProtKB-KW"/>
</dbReference>
<dbReference type="PANTHER" id="PTHR22939:SF130">
    <property type="entry name" value="PERIPLASMIC SERINE ENDOPROTEASE DEGP-LIKE-RELATED"/>
    <property type="match status" value="1"/>
</dbReference>
<keyword evidence="7" id="KW-0732">Signal</keyword>
<feature type="binding site" evidence="15">
    <location>
        <position position="144"/>
    </location>
    <ligand>
        <name>substrate</name>
    </ligand>
</feature>
<reference evidence="18" key="1">
    <citation type="submission" date="2016-11" db="EMBL/GenBank/DDBJ databases">
        <authorList>
            <person name="Varghese N."/>
            <person name="Submissions S."/>
        </authorList>
    </citation>
    <scope>NUCLEOTIDE SEQUENCE [LARGE SCALE GENOMIC DNA]</scope>
    <source>
        <strain evidence="18">DSM 16219</strain>
    </source>
</reference>
<evidence type="ECO:0000256" key="6">
    <source>
        <dbReference type="ARBA" id="ARBA00022670"/>
    </source>
</evidence>
<dbReference type="AlphaFoldDB" id="A0A1M7A548"/>
<dbReference type="EMBL" id="FQZU01000064">
    <property type="protein sequence ID" value="SHL37884.1"/>
    <property type="molecule type" value="Genomic_DNA"/>
</dbReference>
<dbReference type="EC" id="3.4.21.107" evidence="4"/>
<dbReference type="PRINTS" id="PR00834">
    <property type="entry name" value="PROTEASES2C"/>
</dbReference>
<keyword evidence="18" id="KW-1185">Reference proteome</keyword>
<evidence type="ECO:0000256" key="11">
    <source>
        <dbReference type="ARBA" id="ARBA00022825"/>
    </source>
</evidence>
<dbReference type="STRING" id="1121393.SAMN02745216_05095"/>
<feature type="active site" description="Charge relay system" evidence="14">
    <location>
        <position position="144"/>
    </location>
</feature>
<evidence type="ECO:0000259" key="16">
    <source>
        <dbReference type="PROSITE" id="PS50106"/>
    </source>
</evidence>
<evidence type="ECO:0000256" key="12">
    <source>
        <dbReference type="ARBA" id="ARBA00023016"/>
    </source>
</evidence>
<keyword evidence="10" id="KW-0378">Hydrolase</keyword>
<dbReference type="GO" id="GO:0004252">
    <property type="term" value="F:serine-type endopeptidase activity"/>
    <property type="evidence" value="ECO:0007669"/>
    <property type="project" value="InterPro"/>
</dbReference>
<feature type="binding site" evidence="15">
    <location>
        <begin position="216"/>
        <end position="218"/>
    </location>
    <ligand>
        <name>substrate</name>
    </ligand>
</feature>
<dbReference type="NCBIfam" id="TIGR02037">
    <property type="entry name" value="degP_htrA_DO"/>
    <property type="match status" value="1"/>
</dbReference>
<accession>A0A1M7A548</accession>
<evidence type="ECO:0000256" key="13">
    <source>
        <dbReference type="ARBA" id="ARBA00032850"/>
    </source>
</evidence>
<evidence type="ECO:0000256" key="7">
    <source>
        <dbReference type="ARBA" id="ARBA00022729"/>
    </source>
</evidence>
<dbReference type="InterPro" id="IPR001940">
    <property type="entry name" value="Peptidase_S1C"/>
</dbReference>
<evidence type="ECO:0000256" key="9">
    <source>
        <dbReference type="ARBA" id="ARBA00022764"/>
    </source>
</evidence>
<evidence type="ECO:0000256" key="10">
    <source>
        <dbReference type="ARBA" id="ARBA00022801"/>
    </source>
</evidence>
<evidence type="ECO:0000256" key="8">
    <source>
        <dbReference type="ARBA" id="ARBA00022737"/>
    </source>
</evidence>
<evidence type="ECO:0000313" key="17">
    <source>
        <dbReference type="EMBL" id="SHL37884.1"/>
    </source>
</evidence>
<keyword evidence="12" id="KW-0346">Stress response</keyword>
<name>A0A1M7A548_9BACT</name>
<dbReference type="Gene3D" id="2.30.42.10">
    <property type="match status" value="2"/>
</dbReference>
<keyword evidence="11" id="KW-0720">Serine protease</keyword>
<dbReference type="FunFam" id="2.40.10.120:FF:000007">
    <property type="entry name" value="Periplasmic serine endoprotease DegP-like"/>
    <property type="match status" value="1"/>
</dbReference>
<evidence type="ECO:0000256" key="15">
    <source>
        <dbReference type="PIRSR" id="PIRSR611782-2"/>
    </source>
</evidence>
<dbReference type="Pfam" id="PF13180">
    <property type="entry name" value="PDZ_2"/>
    <property type="match status" value="2"/>
</dbReference>
<dbReference type="InterPro" id="IPR009003">
    <property type="entry name" value="Peptidase_S1_PA"/>
</dbReference>
<evidence type="ECO:0000256" key="2">
    <source>
        <dbReference type="ARBA" id="ARBA00004418"/>
    </source>
</evidence>
<dbReference type="SUPFAM" id="SSF50156">
    <property type="entry name" value="PDZ domain-like"/>
    <property type="match status" value="2"/>
</dbReference>
<gene>
    <name evidence="17" type="ORF">SAMN02745216_05095</name>
</gene>
<evidence type="ECO:0000256" key="5">
    <source>
        <dbReference type="ARBA" id="ARBA00013958"/>
    </source>
</evidence>
<feature type="domain" description="PDZ" evidence="16">
    <location>
        <begin position="371"/>
        <end position="463"/>
    </location>
</feature>
<organism evidence="17 18">
    <name type="scientific">Desulfatibacillum alkenivorans DSM 16219</name>
    <dbReference type="NCBI Taxonomy" id="1121393"/>
    <lineage>
        <taxon>Bacteria</taxon>
        <taxon>Pseudomonadati</taxon>
        <taxon>Thermodesulfobacteriota</taxon>
        <taxon>Desulfobacteria</taxon>
        <taxon>Desulfobacterales</taxon>
        <taxon>Desulfatibacillaceae</taxon>
        <taxon>Desulfatibacillum</taxon>
    </lineage>
</organism>
<dbReference type="InterPro" id="IPR036034">
    <property type="entry name" value="PDZ_sf"/>
</dbReference>
<dbReference type="PANTHER" id="PTHR22939">
    <property type="entry name" value="SERINE PROTEASE FAMILY S1C HTRA-RELATED"/>
    <property type="match status" value="1"/>
</dbReference>
<feature type="active site" description="Charge relay system" evidence="14">
    <location>
        <position position="218"/>
    </location>
</feature>
<dbReference type="GO" id="GO:0042597">
    <property type="term" value="C:periplasmic space"/>
    <property type="evidence" value="ECO:0007669"/>
    <property type="project" value="UniProtKB-SubCell"/>
</dbReference>
<comment type="similarity">
    <text evidence="3">Belongs to the peptidase S1C family.</text>
</comment>
<dbReference type="SUPFAM" id="SSF50494">
    <property type="entry name" value="Trypsin-like serine proteases"/>
    <property type="match status" value="1"/>
</dbReference>
<evidence type="ECO:0000256" key="14">
    <source>
        <dbReference type="PIRSR" id="PIRSR611782-1"/>
    </source>
</evidence>
<feature type="active site" description="Charge relay system" evidence="14">
    <location>
        <position position="114"/>
    </location>
</feature>
<sequence length="474" mass="50380">MKSITTFSSKAGAATLATLFVLAFFASLAPSPAWSRGLPKSFSDLVEKASPSVVNISVMKVVKGKQLMPFGPDDPFHDFFEKYFGEKMPGNRRLGGLGTGFIIDKDGYILTNYHVVDDADEIKVKLTNDKEYDAQIVGKDPKTDLALIKIEPEEAIVPLPLGDSEALKVGDWVMAIGNPYGLGNTVTAGICSAKYRRIGAGAYDNFIQTDASINPGNSGGPLLNMDGEVVGINTAIYSRSGGSVGIGFAIPSNMAKDLLPQLKDGKVIRGWLGVLVQGITPELKDALDLEDTKGALVSSVTPGGPAEKAGMERGDVVVTFDGTPIKEMGDLPYVVASTPVGKNVEVEVIRKGKKKTIEVKIAQLQEDEKGLMASQEDAQGPDIGLALQEVTPEIASSLGLSKSTGVVISRVTPYSAAAEADLRSGDLIVELDGKEVETVSDANKILSKFKKGDTVLFLIERQGSTHFATVKVWE</sequence>
<dbReference type="InterPro" id="IPR011782">
    <property type="entry name" value="Pept_S1C_Do"/>
</dbReference>
<evidence type="ECO:0000256" key="3">
    <source>
        <dbReference type="ARBA" id="ARBA00010541"/>
    </source>
</evidence>
<dbReference type="Proteomes" id="UP000183994">
    <property type="component" value="Unassembled WGS sequence"/>
</dbReference>
<feature type="binding site" evidence="15">
    <location>
        <position position="114"/>
    </location>
    <ligand>
        <name>substrate</name>
    </ligand>
</feature>
<dbReference type="SMART" id="SM00228">
    <property type="entry name" value="PDZ"/>
    <property type="match status" value="2"/>
</dbReference>
<evidence type="ECO:0000313" key="18">
    <source>
        <dbReference type="Proteomes" id="UP000183994"/>
    </source>
</evidence>
<dbReference type="PROSITE" id="PS50106">
    <property type="entry name" value="PDZ"/>
    <property type="match status" value="2"/>
</dbReference>
<protein>
    <recommendedName>
        <fullName evidence="5">Probable periplasmic serine endoprotease DegP-like</fullName>
        <ecNumber evidence="4">3.4.21.107</ecNumber>
    </recommendedName>
    <alternativeName>
        <fullName evidence="13">Protease Do</fullName>
    </alternativeName>
</protein>
<dbReference type="Pfam" id="PF13365">
    <property type="entry name" value="Trypsin_2"/>
    <property type="match status" value="1"/>
</dbReference>
<dbReference type="Gene3D" id="2.40.10.120">
    <property type="match status" value="1"/>
</dbReference>
<keyword evidence="8" id="KW-0677">Repeat</keyword>
<dbReference type="RefSeq" id="WP_073479064.1">
    <property type="nucleotide sequence ID" value="NZ_FQZU01000064.1"/>
</dbReference>
<dbReference type="CDD" id="cd10839">
    <property type="entry name" value="cpPDZ1_DegP-like"/>
    <property type="match status" value="1"/>
</dbReference>
<evidence type="ECO:0000256" key="4">
    <source>
        <dbReference type="ARBA" id="ARBA00013035"/>
    </source>
</evidence>
<keyword evidence="6 17" id="KW-0645">Protease</keyword>
<dbReference type="InterPro" id="IPR001478">
    <property type="entry name" value="PDZ"/>
</dbReference>
<proteinExistence type="inferred from homology"/>
<comment type="catalytic activity">
    <reaction evidence="1">
        <text>Acts on substrates that are at least partially unfolded. The cleavage site P1 residue is normally between a pair of hydrophobic residues, such as Val-|-Val.</text>
        <dbReference type="EC" id="3.4.21.107"/>
    </reaction>
</comment>
<evidence type="ECO:0000256" key="1">
    <source>
        <dbReference type="ARBA" id="ARBA00001772"/>
    </source>
</evidence>
<dbReference type="OrthoDB" id="9758917at2"/>